<comment type="subcellular location">
    <subcellularLocation>
        <location evidence="2 20">Cytoplasm</location>
    </subcellularLocation>
    <subcellularLocation>
        <location evidence="1">Mitochondrion</location>
    </subcellularLocation>
</comment>
<keyword evidence="8 17" id="KW-0274">FAD</keyword>
<dbReference type="PANTHER" id="PTHR42737">
    <property type="entry name" value="GLUTATHIONE REDUCTASE"/>
    <property type="match status" value="1"/>
</dbReference>
<dbReference type="Gene3D" id="3.50.50.60">
    <property type="entry name" value="FAD/NAD(P)-binding domain"/>
    <property type="match status" value="2"/>
</dbReference>
<evidence type="ECO:0000259" key="21">
    <source>
        <dbReference type="Pfam" id="PF02852"/>
    </source>
</evidence>
<feature type="binding site" evidence="17">
    <location>
        <position position="357"/>
    </location>
    <ligand>
        <name>FAD</name>
        <dbReference type="ChEBI" id="CHEBI:57692"/>
    </ligand>
</feature>
<evidence type="ECO:0000313" key="23">
    <source>
        <dbReference type="EMBL" id="KAH0960881.1"/>
    </source>
</evidence>
<evidence type="ECO:0000256" key="15">
    <source>
        <dbReference type="ARBA" id="ARBA00056905"/>
    </source>
</evidence>
<evidence type="ECO:0000256" key="19">
    <source>
        <dbReference type="RuleBase" id="RU003691"/>
    </source>
</evidence>
<dbReference type="FunFam" id="3.50.50.60:FF:000141">
    <property type="entry name" value="Glutathione reductase"/>
    <property type="match status" value="1"/>
</dbReference>
<keyword evidence="13 19" id="KW-0676">Redox-active center</keyword>
<evidence type="ECO:0000256" key="4">
    <source>
        <dbReference type="ARBA" id="ARBA00012607"/>
    </source>
</evidence>
<evidence type="ECO:0000256" key="16">
    <source>
        <dbReference type="PIRSR" id="PIRSR000350-2"/>
    </source>
</evidence>
<comment type="cofactor">
    <cofactor evidence="17">
        <name>FAD</name>
        <dbReference type="ChEBI" id="CHEBI:57692"/>
    </cofactor>
    <text evidence="17">Binds 1 FAD per subunit.</text>
</comment>
<evidence type="ECO:0000256" key="13">
    <source>
        <dbReference type="ARBA" id="ARBA00023284"/>
    </source>
</evidence>
<keyword evidence="9 20" id="KW-0521">NADP</keyword>
<comment type="function">
    <text evidence="15 20">Catalyzes the reduction of glutathione disulfide (GSSG) to reduced glutathione (GSH). Constitutes the major mechanism to maintain a high GSH:GSSG ratio in the cytosol.</text>
</comment>
<dbReference type="InterPro" id="IPR036188">
    <property type="entry name" value="FAD/NAD-bd_sf"/>
</dbReference>
<dbReference type="PRINTS" id="PR00368">
    <property type="entry name" value="FADPNR"/>
</dbReference>
<evidence type="ECO:0000256" key="1">
    <source>
        <dbReference type="ARBA" id="ARBA00004173"/>
    </source>
</evidence>
<sequence>MQTLARAAPSSLFARAAAAAAAPLRIASLSRHLSTSSPVMAPVTKDADFLVLGGGSGGLASARMASAKFGAKALVVEAKRLGGTCVNVGCVPKKVTYNAAAIAETIHDAKAYGFSVDQTAPFDWTTFKTKRDAYVKRLNGIYQRNLDNDKVEFLHGRARLLSKTQVEVTLDDGSKVLVNAKKILVAVGGRPNSPPRIPGAELGINSDGFFDIDTQPKRVAIVGAGYIGVEFAGMFNALGTETHLFIRHDTFLRHFDPMVQETVTNEYERLGVKLHKRTNPSKIERAANGKLTVTYKDDAGKESSVSDVDHLIWATGRTPETHGIGLEEAGVKLDAKGYVAVDELQNSSVDNIYALGDVAGRVELTPVAIAAGRKLAHRLFGPAQFSSAKLDYTNVPSVVFAHPEVGSIGLTEPQALEQYGKDKVKVYKTSFTAMYYAMMEPEHKGPTSYKLVVVGPEEKVVGLHIVGQGSAEMLQGFGVAIKMGATKADFDSCVAIHPTSAEELVTLK</sequence>
<dbReference type="Pfam" id="PF07992">
    <property type="entry name" value="Pyr_redox_2"/>
    <property type="match status" value="1"/>
</dbReference>
<dbReference type="GO" id="GO:0034599">
    <property type="term" value="P:cellular response to oxidative stress"/>
    <property type="evidence" value="ECO:0007669"/>
    <property type="project" value="TreeGrafter"/>
</dbReference>
<dbReference type="GO" id="GO:0005829">
    <property type="term" value="C:cytosol"/>
    <property type="evidence" value="ECO:0007669"/>
    <property type="project" value="TreeGrafter"/>
</dbReference>
<evidence type="ECO:0000256" key="3">
    <source>
        <dbReference type="ARBA" id="ARBA00007532"/>
    </source>
</evidence>
<keyword evidence="10 19" id="KW-0560">Oxidoreductase</keyword>
<dbReference type="GO" id="GO:0004362">
    <property type="term" value="F:glutathione-disulfide reductase (NADPH) activity"/>
    <property type="evidence" value="ECO:0007669"/>
    <property type="project" value="UniProtKB-EC"/>
</dbReference>
<dbReference type="GeneID" id="68357163"/>
<dbReference type="PRINTS" id="PR00411">
    <property type="entry name" value="PNDRDTASEI"/>
</dbReference>
<reference evidence="23" key="1">
    <citation type="submission" date="2021-09" db="EMBL/GenBank/DDBJ databases">
        <title>A high-quality genome of the endoparasitic fungus Hirsutella rhossiliensis with a comparison of Hirsutella genomes reveals transposable elements contributing to genome size variation.</title>
        <authorList>
            <person name="Lin R."/>
            <person name="Jiao Y."/>
            <person name="Sun X."/>
            <person name="Ling J."/>
            <person name="Xie B."/>
            <person name="Cheng X."/>
        </authorList>
    </citation>
    <scope>NUCLEOTIDE SEQUENCE</scope>
    <source>
        <strain evidence="23">HR02</strain>
    </source>
</reference>
<dbReference type="SUPFAM" id="SSF55424">
    <property type="entry name" value="FAD/NAD-linked reductases, dimerisation (C-terminal) domain"/>
    <property type="match status" value="1"/>
</dbReference>
<dbReference type="InterPro" id="IPR046952">
    <property type="entry name" value="GSHR/TRXR-like"/>
</dbReference>
<dbReference type="GO" id="GO:0006749">
    <property type="term" value="P:glutathione metabolic process"/>
    <property type="evidence" value="ECO:0007669"/>
    <property type="project" value="InterPro"/>
</dbReference>
<evidence type="ECO:0000256" key="11">
    <source>
        <dbReference type="ARBA" id="ARBA00023128"/>
    </source>
</evidence>
<name>A0A9P8MVA0_9HYPO</name>
<feature type="binding site" evidence="17">
    <location>
        <begin position="223"/>
        <end position="230"/>
    </location>
    <ligand>
        <name>NAD(+)</name>
        <dbReference type="ChEBI" id="CHEBI:57540"/>
    </ligand>
</feature>
<keyword evidence="17" id="KW-0520">NAD</keyword>
<dbReference type="InterPro" id="IPR004099">
    <property type="entry name" value="Pyr_nucl-diS_OxRdtase_dimer"/>
</dbReference>
<comment type="similarity">
    <text evidence="3 19">Belongs to the class-I pyridine nucleotide-disulfide oxidoreductase family.</text>
</comment>
<feature type="domain" description="FAD/NAD(P)-binding" evidence="22">
    <location>
        <begin position="48"/>
        <end position="372"/>
    </location>
</feature>
<evidence type="ECO:0000313" key="24">
    <source>
        <dbReference type="Proteomes" id="UP000824596"/>
    </source>
</evidence>
<evidence type="ECO:0000256" key="20">
    <source>
        <dbReference type="RuleBase" id="RU365016"/>
    </source>
</evidence>
<evidence type="ECO:0000256" key="8">
    <source>
        <dbReference type="ARBA" id="ARBA00022827"/>
    </source>
</evidence>
<evidence type="ECO:0000256" key="9">
    <source>
        <dbReference type="ARBA" id="ARBA00022857"/>
    </source>
</evidence>
<dbReference type="InterPro" id="IPR016156">
    <property type="entry name" value="FAD/NAD-linked_Rdtase_dimer_sf"/>
</dbReference>
<dbReference type="PROSITE" id="PS00076">
    <property type="entry name" value="PYRIDINE_REDOX_1"/>
    <property type="match status" value="1"/>
</dbReference>
<evidence type="ECO:0000256" key="14">
    <source>
        <dbReference type="ARBA" id="ARBA00049142"/>
    </source>
</evidence>
<gene>
    <name evidence="23" type="ORF">HRG_08034</name>
</gene>
<comment type="caution">
    <text evidence="23">The sequence shown here is derived from an EMBL/GenBank/DDBJ whole genome shotgun (WGS) entry which is preliminary data.</text>
</comment>
<keyword evidence="24" id="KW-1185">Reference proteome</keyword>
<dbReference type="EC" id="1.8.1.7" evidence="4 20"/>
<dbReference type="NCBIfam" id="TIGR01421">
    <property type="entry name" value="gluta_reduc_1"/>
    <property type="match status" value="1"/>
</dbReference>
<dbReference type="EMBL" id="JAIZPD010000009">
    <property type="protein sequence ID" value="KAH0960881.1"/>
    <property type="molecule type" value="Genomic_DNA"/>
</dbReference>
<dbReference type="SUPFAM" id="SSF51905">
    <property type="entry name" value="FAD/NAD(P)-binding domain"/>
    <property type="match status" value="1"/>
</dbReference>
<dbReference type="InterPro" id="IPR006322">
    <property type="entry name" value="Glutathione_Rdtase_euk/bac"/>
</dbReference>
<evidence type="ECO:0000256" key="12">
    <source>
        <dbReference type="ARBA" id="ARBA00023157"/>
    </source>
</evidence>
<dbReference type="FunFam" id="3.30.390.30:FF:000003">
    <property type="entry name" value="Glutathione reductase"/>
    <property type="match status" value="1"/>
</dbReference>
<evidence type="ECO:0000256" key="2">
    <source>
        <dbReference type="ARBA" id="ARBA00004496"/>
    </source>
</evidence>
<organism evidence="23 24">
    <name type="scientific">Hirsutella rhossiliensis</name>
    <dbReference type="NCBI Taxonomy" id="111463"/>
    <lineage>
        <taxon>Eukaryota</taxon>
        <taxon>Fungi</taxon>
        <taxon>Dikarya</taxon>
        <taxon>Ascomycota</taxon>
        <taxon>Pezizomycotina</taxon>
        <taxon>Sordariomycetes</taxon>
        <taxon>Hypocreomycetidae</taxon>
        <taxon>Hypocreales</taxon>
        <taxon>Ophiocordycipitaceae</taxon>
        <taxon>Hirsutella</taxon>
    </lineage>
</organism>
<feature type="disulfide bond" description="Redox-active" evidence="18">
    <location>
        <begin position="85"/>
        <end position="90"/>
    </location>
</feature>
<proteinExistence type="inferred from homology"/>
<keyword evidence="12" id="KW-1015">Disulfide bond</keyword>
<evidence type="ECO:0000256" key="5">
    <source>
        <dbReference type="ARBA" id="ARBA00017111"/>
    </source>
</evidence>
<evidence type="ECO:0000256" key="17">
    <source>
        <dbReference type="PIRSR" id="PIRSR000350-3"/>
    </source>
</evidence>
<feature type="active site" description="Proton acceptor" evidence="16">
    <location>
        <position position="497"/>
    </location>
</feature>
<dbReference type="RefSeq" id="XP_044718394.1">
    <property type="nucleotide sequence ID" value="XM_044866505.1"/>
</dbReference>
<comment type="catalytic activity">
    <reaction evidence="14 20">
        <text>2 glutathione + NADP(+) = glutathione disulfide + NADPH + H(+)</text>
        <dbReference type="Rhea" id="RHEA:11740"/>
        <dbReference type="ChEBI" id="CHEBI:15378"/>
        <dbReference type="ChEBI" id="CHEBI:57783"/>
        <dbReference type="ChEBI" id="CHEBI:57925"/>
        <dbReference type="ChEBI" id="CHEBI:58297"/>
        <dbReference type="ChEBI" id="CHEBI:58349"/>
        <dbReference type="EC" id="1.8.1.7"/>
    </reaction>
</comment>
<dbReference type="Pfam" id="PF02852">
    <property type="entry name" value="Pyr_redox_dim"/>
    <property type="match status" value="1"/>
</dbReference>
<accession>A0A9P8MVA0</accession>
<keyword evidence="11" id="KW-0496">Mitochondrion</keyword>
<dbReference type="AlphaFoldDB" id="A0A9P8MVA0"/>
<evidence type="ECO:0000256" key="6">
    <source>
        <dbReference type="ARBA" id="ARBA00022490"/>
    </source>
</evidence>
<dbReference type="Proteomes" id="UP000824596">
    <property type="component" value="Unassembled WGS sequence"/>
</dbReference>
<dbReference type="PANTHER" id="PTHR42737:SF2">
    <property type="entry name" value="GLUTATHIONE REDUCTASE"/>
    <property type="match status" value="1"/>
</dbReference>
<dbReference type="InterPro" id="IPR012999">
    <property type="entry name" value="Pyr_OxRdtase_I_AS"/>
</dbReference>
<evidence type="ECO:0000256" key="10">
    <source>
        <dbReference type="ARBA" id="ARBA00023002"/>
    </source>
</evidence>
<dbReference type="GO" id="GO:0005739">
    <property type="term" value="C:mitochondrion"/>
    <property type="evidence" value="ECO:0007669"/>
    <property type="project" value="UniProtKB-SubCell"/>
</dbReference>
<evidence type="ECO:0000259" key="22">
    <source>
        <dbReference type="Pfam" id="PF07992"/>
    </source>
</evidence>
<feature type="binding site" evidence="17">
    <location>
        <position position="316"/>
    </location>
    <ligand>
        <name>NAD(+)</name>
        <dbReference type="ChEBI" id="CHEBI:57540"/>
    </ligand>
</feature>
<dbReference type="FunFam" id="3.50.50.60:FF:000671">
    <property type="entry name" value="Thioredoxin reductase 2, tandem duplicate 1"/>
    <property type="match status" value="1"/>
</dbReference>
<dbReference type="GO" id="GO:0050660">
    <property type="term" value="F:flavin adenine dinucleotide binding"/>
    <property type="evidence" value="ECO:0007669"/>
    <property type="project" value="InterPro"/>
</dbReference>
<dbReference type="GO" id="GO:0050661">
    <property type="term" value="F:NADP binding"/>
    <property type="evidence" value="ECO:0007669"/>
    <property type="project" value="InterPro"/>
</dbReference>
<evidence type="ECO:0000256" key="18">
    <source>
        <dbReference type="PIRSR" id="PIRSR000350-4"/>
    </source>
</evidence>
<protein>
    <recommendedName>
        <fullName evidence="5 20">Glutathione reductase</fullName>
        <ecNumber evidence="4 20">1.8.1.7</ecNumber>
    </recommendedName>
</protein>
<dbReference type="InterPro" id="IPR001100">
    <property type="entry name" value="Pyr_nuc-diS_OxRdtase"/>
</dbReference>
<dbReference type="PIRSF" id="PIRSF000350">
    <property type="entry name" value="Mercury_reductase_MerA"/>
    <property type="match status" value="1"/>
</dbReference>
<dbReference type="Gene3D" id="3.30.390.30">
    <property type="match status" value="1"/>
</dbReference>
<dbReference type="InterPro" id="IPR023753">
    <property type="entry name" value="FAD/NAD-binding_dom"/>
</dbReference>
<keyword evidence="7 19" id="KW-0285">Flavoprotein</keyword>
<evidence type="ECO:0000256" key="7">
    <source>
        <dbReference type="ARBA" id="ARBA00022630"/>
    </source>
</evidence>
<feature type="domain" description="Pyridine nucleotide-disulphide oxidoreductase dimerisation" evidence="21">
    <location>
        <begin position="395"/>
        <end position="506"/>
    </location>
</feature>
<feature type="binding site" evidence="17">
    <location>
        <position position="94"/>
    </location>
    <ligand>
        <name>FAD</name>
        <dbReference type="ChEBI" id="CHEBI:57692"/>
    </ligand>
</feature>
<dbReference type="NCBIfam" id="NF004776">
    <property type="entry name" value="PRK06116.1"/>
    <property type="match status" value="1"/>
</dbReference>
<dbReference type="OrthoDB" id="5956163at2759"/>
<dbReference type="GO" id="GO:0045454">
    <property type="term" value="P:cell redox homeostasis"/>
    <property type="evidence" value="ECO:0007669"/>
    <property type="project" value="InterPro"/>
</dbReference>
<keyword evidence="17" id="KW-0547">Nucleotide-binding</keyword>
<keyword evidence="6 20" id="KW-0963">Cytoplasm</keyword>